<reference evidence="1 2" key="1">
    <citation type="journal article" date="2018" name="Nat. Ecol. Evol.">
        <title>Pezizomycetes genomes reveal the molecular basis of ectomycorrhizal truffle lifestyle.</title>
        <authorList>
            <person name="Murat C."/>
            <person name="Payen T."/>
            <person name="Noel B."/>
            <person name="Kuo A."/>
            <person name="Morin E."/>
            <person name="Chen J."/>
            <person name="Kohler A."/>
            <person name="Krizsan K."/>
            <person name="Balestrini R."/>
            <person name="Da Silva C."/>
            <person name="Montanini B."/>
            <person name="Hainaut M."/>
            <person name="Levati E."/>
            <person name="Barry K.W."/>
            <person name="Belfiori B."/>
            <person name="Cichocki N."/>
            <person name="Clum A."/>
            <person name="Dockter R.B."/>
            <person name="Fauchery L."/>
            <person name="Guy J."/>
            <person name="Iotti M."/>
            <person name="Le Tacon F."/>
            <person name="Lindquist E.A."/>
            <person name="Lipzen A."/>
            <person name="Malagnac F."/>
            <person name="Mello A."/>
            <person name="Molinier V."/>
            <person name="Miyauchi S."/>
            <person name="Poulain J."/>
            <person name="Riccioni C."/>
            <person name="Rubini A."/>
            <person name="Sitrit Y."/>
            <person name="Splivallo R."/>
            <person name="Traeger S."/>
            <person name="Wang M."/>
            <person name="Zifcakova L."/>
            <person name="Wipf D."/>
            <person name="Zambonelli A."/>
            <person name="Paolocci F."/>
            <person name="Nowrousian M."/>
            <person name="Ottonello S."/>
            <person name="Baldrian P."/>
            <person name="Spatafora J.W."/>
            <person name="Henrissat B."/>
            <person name="Nagy L.G."/>
            <person name="Aury J.M."/>
            <person name="Wincker P."/>
            <person name="Grigoriev I.V."/>
            <person name="Bonfante P."/>
            <person name="Martin F.M."/>
        </authorList>
    </citation>
    <scope>NUCLEOTIDE SEQUENCE [LARGE SCALE GENOMIC DNA]</scope>
    <source>
        <strain evidence="1 2">ATCC MYA-4762</strain>
    </source>
</reference>
<name>A0A3N4LA91_9PEZI</name>
<accession>A0A3N4LA91</accession>
<dbReference type="EMBL" id="ML121616">
    <property type="protein sequence ID" value="RPB18658.1"/>
    <property type="molecule type" value="Genomic_DNA"/>
</dbReference>
<keyword evidence="2" id="KW-1185">Reference proteome</keyword>
<evidence type="ECO:0000313" key="2">
    <source>
        <dbReference type="Proteomes" id="UP000267821"/>
    </source>
</evidence>
<dbReference type="Proteomes" id="UP000267821">
    <property type="component" value="Unassembled WGS sequence"/>
</dbReference>
<organism evidence="1 2">
    <name type="scientific">Terfezia boudieri ATCC MYA-4762</name>
    <dbReference type="NCBI Taxonomy" id="1051890"/>
    <lineage>
        <taxon>Eukaryota</taxon>
        <taxon>Fungi</taxon>
        <taxon>Dikarya</taxon>
        <taxon>Ascomycota</taxon>
        <taxon>Pezizomycotina</taxon>
        <taxon>Pezizomycetes</taxon>
        <taxon>Pezizales</taxon>
        <taxon>Pezizaceae</taxon>
        <taxon>Terfezia</taxon>
    </lineage>
</organism>
<proteinExistence type="predicted"/>
<dbReference type="AlphaFoldDB" id="A0A3N4LA91"/>
<dbReference type="InParanoid" id="A0A3N4LA91"/>
<sequence length="148" mass="16659">MPWLFCQVWGDSDAEPFPNQPGGVEGLDLGSSSMLNPMETMEEIFENEPPQRKCVHIVIKVPAHVSLPSSKRIYLEELDAAPSKLKSLAEKARNQKSHLRKEYQSLEKLHNQLSDPTLMTTLPFLFLGEGKPTDRFMILDDDSGSYIG</sequence>
<gene>
    <name evidence="1" type="ORF">L211DRAFT_853920</name>
</gene>
<protein>
    <submittedName>
        <fullName evidence="1">Uncharacterized protein</fullName>
    </submittedName>
</protein>
<evidence type="ECO:0000313" key="1">
    <source>
        <dbReference type="EMBL" id="RPB18658.1"/>
    </source>
</evidence>